<dbReference type="AlphaFoldDB" id="A0A8H2XCT0"/>
<name>A0A8H2XCT0_9AGAM</name>
<evidence type="ECO:0000313" key="3">
    <source>
        <dbReference type="EMBL" id="CAE6423566.1"/>
    </source>
</evidence>
<dbReference type="EMBL" id="CAJMWX010000689">
    <property type="protein sequence ID" value="CAE6423566.1"/>
    <property type="molecule type" value="Genomic_DNA"/>
</dbReference>
<comment type="caution">
    <text evidence="3">The sequence shown here is derived from an EMBL/GenBank/DDBJ whole genome shotgun (WGS) entry which is preliminary data.</text>
</comment>
<gene>
    <name evidence="3" type="ORF">RDB_LOCUS25763</name>
</gene>
<proteinExistence type="predicted"/>
<dbReference type="Proteomes" id="UP000663888">
    <property type="component" value="Unassembled WGS sequence"/>
</dbReference>
<evidence type="ECO:0008006" key="5">
    <source>
        <dbReference type="Google" id="ProtNLM"/>
    </source>
</evidence>
<feature type="coiled-coil region" evidence="1">
    <location>
        <begin position="317"/>
        <end position="354"/>
    </location>
</feature>
<dbReference type="SUPFAM" id="SSF58104">
    <property type="entry name" value="Methyl-accepting chemotaxis protein (MCP) signaling domain"/>
    <property type="match status" value="1"/>
</dbReference>
<organism evidence="3 4">
    <name type="scientific">Rhizoctonia solani</name>
    <dbReference type="NCBI Taxonomy" id="456999"/>
    <lineage>
        <taxon>Eukaryota</taxon>
        <taxon>Fungi</taxon>
        <taxon>Dikarya</taxon>
        <taxon>Basidiomycota</taxon>
        <taxon>Agaricomycotina</taxon>
        <taxon>Agaricomycetes</taxon>
        <taxon>Cantharellales</taxon>
        <taxon>Ceratobasidiaceae</taxon>
        <taxon>Rhizoctonia</taxon>
    </lineage>
</organism>
<sequence length="609" mass="67491">MMKDHTGWYPPGQVCSPPQLPSHFKNVPSLKPIVGVPSDAEVIEVHSVIHAANRVSGVPGMHDPVFFMKLADHLFNVQMARYRSRYSLLTFPSDATYTPPAIPSHISINLESVSGVPSDNAIIKVQDAIQTYQELRRIPSMFDERVNMELSQHLFDLQMARHMRSASESQPRPMFQESAVSEVSQTVECTPNGAEEPKTGTNNAGRGGNTTGIPQALQSLPGIDVRELMDRSNQLAERCNQLLEHSNELIERCDRAADEPVTLSCTLAERFNQVLERLTQLVERTHQPAERSDRLIERFNELFERFNQLAEQSSQPAQRANKLAERSNELADRANQLAEKLNQLSERSNQLAVKAATPIEQLAELLKNTNRVLAGVQHAIVRNHKGNTLSALECLVNEKGETPAMSRTTWHIRVLDELIAVKFDEALEGVAFDLAATMSNRPGGQIFSPPELPPYLKGVYDLKEIVGAPGDDEVIAIHAVIRMAQKAVDVPGTGDPALLARLSEHLFDVQVARYRDKYIGIVFPESAIYAPPTLPAHVSVKLEPVAGVPLVEDILKVQGALRAYHQLANVPSLFDPHVDMELSQHLFDIQMGIPTVQENGMLLLSLSKP</sequence>
<evidence type="ECO:0000256" key="1">
    <source>
        <dbReference type="SAM" id="Coils"/>
    </source>
</evidence>
<evidence type="ECO:0000256" key="2">
    <source>
        <dbReference type="SAM" id="MobiDB-lite"/>
    </source>
</evidence>
<feature type="region of interest" description="Disordered" evidence="2">
    <location>
        <begin position="189"/>
        <end position="214"/>
    </location>
</feature>
<accession>A0A8H2XCT0</accession>
<evidence type="ECO:0000313" key="4">
    <source>
        <dbReference type="Proteomes" id="UP000663888"/>
    </source>
</evidence>
<dbReference type="Gene3D" id="1.10.287.950">
    <property type="entry name" value="Methyl-accepting chemotaxis protein"/>
    <property type="match status" value="1"/>
</dbReference>
<keyword evidence="1" id="KW-0175">Coiled coil</keyword>
<protein>
    <recommendedName>
        <fullName evidence="5">Laminin domain protein</fullName>
    </recommendedName>
</protein>
<reference evidence="3" key="1">
    <citation type="submission" date="2021-01" db="EMBL/GenBank/DDBJ databases">
        <authorList>
            <person name="Kaushik A."/>
        </authorList>
    </citation>
    <scope>NUCLEOTIDE SEQUENCE</scope>
    <source>
        <strain evidence="3">AG4-R118</strain>
    </source>
</reference>